<dbReference type="Proteomes" id="UP000887458">
    <property type="component" value="Unassembled WGS sequence"/>
</dbReference>
<dbReference type="EMBL" id="NJHN03000063">
    <property type="protein sequence ID" value="KAH9418405.1"/>
    <property type="molecule type" value="Genomic_DNA"/>
</dbReference>
<gene>
    <name evidence="1" type="ORF">DERP_011267</name>
</gene>
<sequence>MKFDRIVNVNIICTNRIFFNAGIITVQNCSVKCERFSLRSKSKAINDFELPFSMNSLRTMSTSQPFTTIEKRL</sequence>
<keyword evidence="2" id="KW-1185">Reference proteome</keyword>
<name>A0ABQ8J7Q6_DERPT</name>
<evidence type="ECO:0000313" key="2">
    <source>
        <dbReference type="Proteomes" id="UP000887458"/>
    </source>
</evidence>
<protein>
    <submittedName>
        <fullName evidence="1">Uncharacterized protein</fullName>
    </submittedName>
</protein>
<evidence type="ECO:0000313" key="1">
    <source>
        <dbReference type="EMBL" id="KAH9418405.1"/>
    </source>
</evidence>
<comment type="caution">
    <text evidence="1">The sequence shown here is derived from an EMBL/GenBank/DDBJ whole genome shotgun (WGS) entry which is preliminary data.</text>
</comment>
<organism evidence="1 2">
    <name type="scientific">Dermatophagoides pteronyssinus</name>
    <name type="common">European house dust mite</name>
    <dbReference type="NCBI Taxonomy" id="6956"/>
    <lineage>
        <taxon>Eukaryota</taxon>
        <taxon>Metazoa</taxon>
        <taxon>Ecdysozoa</taxon>
        <taxon>Arthropoda</taxon>
        <taxon>Chelicerata</taxon>
        <taxon>Arachnida</taxon>
        <taxon>Acari</taxon>
        <taxon>Acariformes</taxon>
        <taxon>Sarcoptiformes</taxon>
        <taxon>Astigmata</taxon>
        <taxon>Psoroptidia</taxon>
        <taxon>Analgoidea</taxon>
        <taxon>Pyroglyphidae</taxon>
        <taxon>Dermatophagoidinae</taxon>
        <taxon>Dermatophagoides</taxon>
    </lineage>
</organism>
<proteinExistence type="predicted"/>
<reference evidence="1 2" key="1">
    <citation type="journal article" date="2018" name="J. Allergy Clin. Immunol.">
        <title>High-quality assembly of Dermatophagoides pteronyssinus genome and transcriptome reveals a wide range of novel allergens.</title>
        <authorList>
            <person name="Liu X.Y."/>
            <person name="Yang K.Y."/>
            <person name="Wang M.Q."/>
            <person name="Kwok J.S."/>
            <person name="Zeng X."/>
            <person name="Yang Z."/>
            <person name="Xiao X.J."/>
            <person name="Lau C.P."/>
            <person name="Li Y."/>
            <person name="Huang Z.M."/>
            <person name="Ba J.G."/>
            <person name="Yim A.K."/>
            <person name="Ouyang C.Y."/>
            <person name="Ngai S.M."/>
            <person name="Chan T.F."/>
            <person name="Leung E.L."/>
            <person name="Liu L."/>
            <person name="Liu Z.G."/>
            <person name="Tsui S.K."/>
        </authorList>
    </citation>
    <scope>NUCLEOTIDE SEQUENCE [LARGE SCALE GENOMIC DNA]</scope>
    <source>
        <strain evidence="1">Derp</strain>
    </source>
</reference>
<reference evidence="1 2" key="2">
    <citation type="journal article" date="2022" name="Mol. Biol. Evol.">
        <title>Comparative Genomics Reveals Insights into the Divergent Evolution of Astigmatic Mites and Household Pest Adaptations.</title>
        <authorList>
            <person name="Xiong Q."/>
            <person name="Wan A.T."/>
            <person name="Liu X."/>
            <person name="Fung C.S."/>
            <person name="Xiao X."/>
            <person name="Malainual N."/>
            <person name="Hou J."/>
            <person name="Wang L."/>
            <person name="Wang M."/>
            <person name="Yang K.Y."/>
            <person name="Cui Y."/>
            <person name="Leung E.L."/>
            <person name="Nong W."/>
            <person name="Shin S.K."/>
            <person name="Au S.W."/>
            <person name="Jeong K.Y."/>
            <person name="Chew F.T."/>
            <person name="Hui J.H."/>
            <person name="Leung T.F."/>
            <person name="Tungtrongchitr A."/>
            <person name="Zhong N."/>
            <person name="Liu Z."/>
            <person name="Tsui S.K."/>
        </authorList>
    </citation>
    <scope>NUCLEOTIDE SEQUENCE [LARGE SCALE GENOMIC DNA]</scope>
    <source>
        <strain evidence="1">Derp</strain>
    </source>
</reference>
<accession>A0ABQ8J7Q6</accession>